<dbReference type="Proteomes" id="UP000799428">
    <property type="component" value="Unassembled WGS sequence"/>
</dbReference>
<feature type="transmembrane region" description="Helical" evidence="1">
    <location>
        <begin position="74"/>
        <end position="93"/>
    </location>
</feature>
<keyword evidence="1" id="KW-0472">Membrane</keyword>
<feature type="transmembrane region" description="Helical" evidence="1">
    <location>
        <begin position="19"/>
        <end position="35"/>
    </location>
</feature>
<feature type="transmembrane region" description="Helical" evidence="1">
    <location>
        <begin position="114"/>
        <end position="135"/>
    </location>
</feature>
<proteinExistence type="predicted"/>
<feature type="transmembrane region" description="Helical" evidence="1">
    <location>
        <begin position="164"/>
        <end position="184"/>
    </location>
</feature>
<sequence length="276" mass="31064">MAVCSIQGSADMYGLGIRLGYYLQWFGAILAAWIAPSEVKNLRFSIDMFASASFLALIILTARPDDSLQPAETYIILLLMFGAYLAMAPIYLWRLFTKCNPYWDPTRFPLANPGALSANLGFSLVVGVLCFQYWFWSARVSTLNAVDCQQYGFFFAKLRLNSRVSIALNGLMYGWLGVVCVYIIGLKTKHHLGYPEADQTGRLRFRNRRQMTKHVDMLRNLEGASKLVIAVIVTTATELTIQWNEIEDIHSLSSADQTIPFIIGLGSIIRVLYVCF</sequence>
<evidence type="ECO:0000313" key="3">
    <source>
        <dbReference type="Proteomes" id="UP000799428"/>
    </source>
</evidence>
<feature type="non-terminal residue" evidence="2">
    <location>
        <position position="276"/>
    </location>
</feature>
<dbReference type="EMBL" id="MU005771">
    <property type="protein sequence ID" value="KAF2708699.1"/>
    <property type="molecule type" value="Genomic_DNA"/>
</dbReference>
<dbReference type="AlphaFoldDB" id="A0A6G1K736"/>
<keyword evidence="3" id="KW-1185">Reference proteome</keyword>
<feature type="transmembrane region" description="Helical" evidence="1">
    <location>
        <begin position="42"/>
        <end position="62"/>
    </location>
</feature>
<name>A0A6G1K736_9PLEO</name>
<gene>
    <name evidence="2" type="ORF">K504DRAFT_364987</name>
</gene>
<protein>
    <submittedName>
        <fullName evidence="2">Uncharacterized protein</fullName>
    </submittedName>
</protein>
<accession>A0A6G1K736</accession>
<reference evidence="2" key="1">
    <citation type="journal article" date="2020" name="Stud. Mycol.">
        <title>101 Dothideomycetes genomes: a test case for predicting lifestyles and emergence of pathogens.</title>
        <authorList>
            <person name="Haridas S."/>
            <person name="Albert R."/>
            <person name="Binder M."/>
            <person name="Bloem J."/>
            <person name="Labutti K."/>
            <person name="Salamov A."/>
            <person name="Andreopoulos B."/>
            <person name="Baker S."/>
            <person name="Barry K."/>
            <person name="Bills G."/>
            <person name="Bluhm B."/>
            <person name="Cannon C."/>
            <person name="Castanera R."/>
            <person name="Culley D."/>
            <person name="Daum C."/>
            <person name="Ezra D."/>
            <person name="Gonzalez J."/>
            <person name="Henrissat B."/>
            <person name="Kuo A."/>
            <person name="Liang C."/>
            <person name="Lipzen A."/>
            <person name="Lutzoni F."/>
            <person name="Magnuson J."/>
            <person name="Mondo S."/>
            <person name="Nolan M."/>
            <person name="Ohm R."/>
            <person name="Pangilinan J."/>
            <person name="Park H.-J."/>
            <person name="Ramirez L."/>
            <person name="Alfaro M."/>
            <person name="Sun H."/>
            <person name="Tritt A."/>
            <person name="Yoshinaga Y."/>
            <person name="Zwiers L.-H."/>
            <person name="Turgeon B."/>
            <person name="Goodwin S."/>
            <person name="Spatafora J."/>
            <person name="Crous P."/>
            <person name="Grigoriev I."/>
        </authorList>
    </citation>
    <scope>NUCLEOTIDE SEQUENCE</scope>
    <source>
        <strain evidence="2">CBS 279.74</strain>
    </source>
</reference>
<evidence type="ECO:0000256" key="1">
    <source>
        <dbReference type="SAM" id="Phobius"/>
    </source>
</evidence>
<organism evidence="2 3">
    <name type="scientific">Pleomassaria siparia CBS 279.74</name>
    <dbReference type="NCBI Taxonomy" id="1314801"/>
    <lineage>
        <taxon>Eukaryota</taxon>
        <taxon>Fungi</taxon>
        <taxon>Dikarya</taxon>
        <taxon>Ascomycota</taxon>
        <taxon>Pezizomycotina</taxon>
        <taxon>Dothideomycetes</taxon>
        <taxon>Pleosporomycetidae</taxon>
        <taxon>Pleosporales</taxon>
        <taxon>Pleomassariaceae</taxon>
        <taxon>Pleomassaria</taxon>
    </lineage>
</organism>
<keyword evidence="1" id="KW-1133">Transmembrane helix</keyword>
<evidence type="ECO:0000313" key="2">
    <source>
        <dbReference type="EMBL" id="KAF2708699.1"/>
    </source>
</evidence>
<keyword evidence="1" id="KW-0812">Transmembrane</keyword>
<dbReference type="OrthoDB" id="3945378at2759"/>